<dbReference type="GeneID" id="80888534"/>
<dbReference type="SUPFAM" id="SSF52540">
    <property type="entry name" value="P-loop containing nucleoside triphosphate hydrolases"/>
    <property type="match status" value="1"/>
</dbReference>
<evidence type="ECO:0000313" key="6">
    <source>
        <dbReference type="EMBL" id="KAJ4146816.1"/>
    </source>
</evidence>
<dbReference type="Pfam" id="PF13637">
    <property type="entry name" value="Ank_4"/>
    <property type="match status" value="3"/>
</dbReference>
<dbReference type="Pfam" id="PF22939">
    <property type="entry name" value="WHD_GPIID"/>
    <property type="match status" value="1"/>
</dbReference>
<keyword evidence="1" id="KW-0677">Repeat</keyword>
<evidence type="ECO:0000256" key="3">
    <source>
        <dbReference type="PROSITE-ProRule" id="PRU00023"/>
    </source>
</evidence>
<comment type="caution">
    <text evidence="6">The sequence shown here is derived from an EMBL/GenBank/DDBJ whole genome shotgun (WGS) entry which is preliminary data.</text>
</comment>
<dbReference type="AlphaFoldDB" id="A0A9W8Q6L6"/>
<evidence type="ECO:0000259" key="5">
    <source>
        <dbReference type="Pfam" id="PF24883"/>
    </source>
</evidence>
<dbReference type="RefSeq" id="XP_056049757.1">
    <property type="nucleotide sequence ID" value="XM_056192642.1"/>
</dbReference>
<sequence length="1055" mass="117068">MLIGARSLTDPVSQAVKTTGEAVIRIESTIVKDKDNKILDWLTPISYGSQYSDLLKVRRRGTGQWFLDSAQYQTWLGTQKQTLFCPGIPGAGKTILASIVVEDLFSRFENDQEVGIAYLYCNFQRQDKQNFDDLLASLLRQLAQRRPSLPDELTTLHDKHKDKQTRPSVDEIVAGLQSVARIYSRIFIVVDALDECEKECMSKLLSQLFGLQASTTANVLATSRPIELIRKKFEGRSEIANISARDEDVEKCLDIDMKTLPLLDEENEGLTEKRKDDLKKEIKTTLIKCVDGMFLLARLHLASLSDKTTESELCTALKSLPRGQNALAQAYGLNMERIRSQQPGFRFLAEMVLILLTCAKRQLTTLELQEALAVAEGDLTLDKTKREHTSIIVSVCAGLVTVDADSGIIRLVHETTREYLASHMHCIRPQKALTIVEDPMKVDDEKNASAMAAAHKIFAIICVTYLSFSDFESGFCQTDAAFEERLQSNQLYKYAAHNWGHHTREASTGCPSVIQFLNDAPKVEASSQALMAVKSSWGSNWSQIVPRRVTGLHLASYFGVQQAVSKLLQDWQNIDQEDDVRRTPLSYAAENGYEAIIKLLLAIDKVDIDAKDSWDRTPLSYAAENGHEAVVKLLLAMDKVDVDAKDNWDRTLLSYAAENGHEAVVKLLLATDKVDVDAEDNWDRTPLSYAAENGHEAIIKLLLATDKVDVYAKDDKSRTSLLYATKNGHEAVVKLLLATDKVNVNTRGNWDRTPLSYAAGNGHETIVKLLLAIDKVDVDGRANWDRTPLSYAAGNGREAVVKLLLAMDKVDVDVKDNQGRTSLSYAAENGHEAVFKLLLATDKVDVDTKDDGNRTPLSYAAENGWEAIVKLLLAMDKVDVDAKDRQGRTPLSHAAENGHEAAVKLLLAMDKVDVDAEDNWDRTPLSYAAENGHEAIIKLLLATDKVDVDAKDDKSRTSLLYATKNGHEAVVKLLLATDKVDVDAEDNWDRTPLSYAAENGHEAVVKLLLATDKVDVDTKDDENRTPLSHAAENDHEAVVKLLLAMDKVDVDAKDT</sequence>
<dbReference type="InterPro" id="IPR002110">
    <property type="entry name" value="Ankyrin_rpt"/>
</dbReference>
<dbReference type="Gene3D" id="3.40.50.300">
    <property type="entry name" value="P-loop containing nucleotide triphosphate hydrolases"/>
    <property type="match status" value="1"/>
</dbReference>
<evidence type="ECO:0000256" key="2">
    <source>
        <dbReference type="ARBA" id="ARBA00023043"/>
    </source>
</evidence>
<dbReference type="Gene3D" id="1.25.40.20">
    <property type="entry name" value="Ankyrin repeat-containing domain"/>
    <property type="match status" value="6"/>
</dbReference>
<dbReference type="PANTHER" id="PTHR24166">
    <property type="entry name" value="ROLLING PEBBLES, ISOFORM B"/>
    <property type="match status" value="1"/>
</dbReference>
<dbReference type="InterPro" id="IPR056884">
    <property type="entry name" value="NPHP3-like_N"/>
</dbReference>
<proteinExistence type="predicted"/>
<accession>A0A9W8Q6L6</accession>
<dbReference type="InterPro" id="IPR027417">
    <property type="entry name" value="P-loop_NTPase"/>
</dbReference>
<evidence type="ECO:0000259" key="4">
    <source>
        <dbReference type="Pfam" id="PF22939"/>
    </source>
</evidence>
<dbReference type="PANTHER" id="PTHR24166:SF48">
    <property type="entry name" value="PROTEIN VAPYRIN"/>
    <property type="match status" value="1"/>
</dbReference>
<dbReference type="SUPFAM" id="SSF48403">
    <property type="entry name" value="Ankyrin repeat"/>
    <property type="match status" value="2"/>
</dbReference>
<dbReference type="Proteomes" id="UP001144673">
    <property type="component" value="Chromosome 3"/>
</dbReference>
<dbReference type="Pfam" id="PF12796">
    <property type="entry name" value="Ank_2"/>
    <property type="match status" value="4"/>
</dbReference>
<dbReference type="SMART" id="SM00248">
    <property type="entry name" value="ANK"/>
    <property type="match status" value="15"/>
</dbReference>
<evidence type="ECO:0000256" key="1">
    <source>
        <dbReference type="ARBA" id="ARBA00022737"/>
    </source>
</evidence>
<dbReference type="InterPro" id="IPR054471">
    <property type="entry name" value="GPIID_WHD"/>
</dbReference>
<dbReference type="Pfam" id="PF24883">
    <property type="entry name" value="NPHP3_N"/>
    <property type="match status" value="1"/>
</dbReference>
<organism evidence="6 7">
    <name type="scientific">Akanthomyces muscarius</name>
    <name type="common">Entomopathogenic fungus</name>
    <name type="synonym">Lecanicillium muscarium</name>
    <dbReference type="NCBI Taxonomy" id="2231603"/>
    <lineage>
        <taxon>Eukaryota</taxon>
        <taxon>Fungi</taxon>
        <taxon>Dikarya</taxon>
        <taxon>Ascomycota</taxon>
        <taxon>Pezizomycotina</taxon>
        <taxon>Sordariomycetes</taxon>
        <taxon>Hypocreomycetidae</taxon>
        <taxon>Hypocreales</taxon>
        <taxon>Cordycipitaceae</taxon>
        <taxon>Akanthomyces</taxon>
    </lineage>
</organism>
<gene>
    <name evidence="6" type="ORF">LMH87_001375</name>
</gene>
<evidence type="ECO:0008006" key="8">
    <source>
        <dbReference type="Google" id="ProtNLM"/>
    </source>
</evidence>
<evidence type="ECO:0000313" key="7">
    <source>
        <dbReference type="Proteomes" id="UP001144673"/>
    </source>
</evidence>
<dbReference type="InterPro" id="IPR050889">
    <property type="entry name" value="Dendritic_Spine_Reg/Scaffold"/>
</dbReference>
<protein>
    <recommendedName>
        <fullName evidence="8">NACHT domain-containing protein</fullName>
    </recommendedName>
</protein>
<dbReference type="PROSITE" id="PS50088">
    <property type="entry name" value="ANK_REPEAT"/>
    <property type="match status" value="1"/>
</dbReference>
<feature type="domain" description="GPI inositol-deacylase winged helix" evidence="4">
    <location>
        <begin position="342"/>
        <end position="422"/>
    </location>
</feature>
<reference evidence="6" key="1">
    <citation type="journal article" date="2023" name="Access Microbiol">
        <title>De-novo genome assembly for Akanthomyces muscarius, a biocontrol agent of insect agricultural pests.</title>
        <authorList>
            <person name="Erdos Z."/>
            <person name="Studholme D.J."/>
            <person name="Raymond B."/>
            <person name="Sharma M."/>
        </authorList>
    </citation>
    <scope>NUCLEOTIDE SEQUENCE</scope>
    <source>
        <strain evidence="6">Ve6</strain>
    </source>
</reference>
<dbReference type="PROSITE" id="PS50297">
    <property type="entry name" value="ANK_REP_REGION"/>
    <property type="match status" value="1"/>
</dbReference>
<dbReference type="EMBL" id="JAJHUN010000010">
    <property type="protein sequence ID" value="KAJ4146816.1"/>
    <property type="molecule type" value="Genomic_DNA"/>
</dbReference>
<keyword evidence="2 3" id="KW-0040">ANK repeat</keyword>
<feature type="repeat" description="ANK" evidence="3">
    <location>
        <begin position="886"/>
        <end position="919"/>
    </location>
</feature>
<feature type="domain" description="Nephrocystin 3-like N-terminal" evidence="5">
    <location>
        <begin position="61"/>
        <end position="224"/>
    </location>
</feature>
<keyword evidence="7" id="KW-1185">Reference proteome</keyword>
<dbReference type="KEGG" id="amus:LMH87_001375"/>
<name>A0A9W8Q6L6_AKAMU</name>
<dbReference type="InterPro" id="IPR036770">
    <property type="entry name" value="Ankyrin_rpt-contain_sf"/>
</dbReference>